<name>A0A6S7B9P2_9BURK</name>
<protein>
    <submittedName>
        <fullName evidence="2">Uncharacterized protein</fullName>
    </submittedName>
</protein>
<dbReference type="AlphaFoldDB" id="A0A6S7B9P2"/>
<dbReference type="Proteomes" id="UP000494115">
    <property type="component" value="Unassembled WGS sequence"/>
</dbReference>
<evidence type="ECO:0000313" key="3">
    <source>
        <dbReference type="Proteomes" id="UP000494115"/>
    </source>
</evidence>
<dbReference type="RefSeq" id="WP_175105889.1">
    <property type="nucleotide sequence ID" value="NZ_CADIKM010000015.1"/>
</dbReference>
<evidence type="ECO:0000256" key="1">
    <source>
        <dbReference type="SAM" id="MobiDB-lite"/>
    </source>
</evidence>
<proteinExistence type="predicted"/>
<gene>
    <name evidence="2" type="ORF">LMG28138_03366</name>
</gene>
<feature type="region of interest" description="Disordered" evidence="1">
    <location>
        <begin position="83"/>
        <end position="113"/>
    </location>
</feature>
<dbReference type="EMBL" id="CADIKM010000015">
    <property type="protein sequence ID" value="CAB3792526.1"/>
    <property type="molecule type" value="Genomic_DNA"/>
</dbReference>
<organism evidence="2 3">
    <name type="scientific">Pararobbsia alpina</name>
    <dbReference type="NCBI Taxonomy" id="621374"/>
    <lineage>
        <taxon>Bacteria</taxon>
        <taxon>Pseudomonadati</taxon>
        <taxon>Pseudomonadota</taxon>
        <taxon>Betaproteobacteria</taxon>
        <taxon>Burkholderiales</taxon>
        <taxon>Burkholderiaceae</taxon>
        <taxon>Pararobbsia</taxon>
    </lineage>
</organism>
<accession>A0A6S7B9P2</accession>
<feature type="compositionally biased region" description="Basic and acidic residues" evidence="1">
    <location>
        <begin position="89"/>
        <end position="103"/>
    </location>
</feature>
<reference evidence="2 3" key="1">
    <citation type="submission" date="2020-04" db="EMBL/GenBank/DDBJ databases">
        <authorList>
            <person name="De Canck E."/>
        </authorList>
    </citation>
    <scope>NUCLEOTIDE SEQUENCE [LARGE SCALE GENOMIC DNA]</scope>
    <source>
        <strain evidence="2 3">LMG 28138</strain>
    </source>
</reference>
<evidence type="ECO:0000313" key="2">
    <source>
        <dbReference type="EMBL" id="CAB3792526.1"/>
    </source>
</evidence>
<sequence>MPESDIQRTKDYDKVKHDIKYKPSQGIVTRAEAVSVVAPVKAGSQAEVDSSFIVMTPDGAETPVTVERKLYVVADDQKETQVTFPGHTSEQHTVEPGEQKDTVHVPIPQDAKPGSKYRVAFSVTAGDNPPSVASQTFSVE</sequence>
<keyword evidence="3" id="KW-1185">Reference proteome</keyword>